<dbReference type="Proteomes" id="UP000693970">
    <property type="component" value="Unassembled WGS sequence"/>
</dbReference>
<dbReference type="EMBL" id="JAGRRH010000005">
    <property type="protein sequence ID" value="KAG7370099.1"/>
    <property type="molecule type" value="Genomic_DNA"/>
</dbReference>
<reference evidence="1" key="1">
    <citation type="journal article" date="2021" name="Sci. Rep.">
        <title>Diploid genomic architecture of Nitzschia inconspicua, an elite biomass production diatom.</title>
        <authorList>
            <person name="Oliver A."/>
            <person name="Podell S."/>
            <person name="Pinowska A."/>
            <person name="Traller J.C."/>
            <person name="Smith S.R."/>
            <person name="McClure R."/>
            <person name="Beliaev A."/>
            <person name="Bohutskyi P."/>
            <person name="Hill E.A."/>
            <person name="Rabines A."/>
            <person name="Zheng H."/>
            <person name="Allen L.Z."/>
            <person name="Kuo A."/>
            <person name="Grigoriev I.V."/>
            <person name="Allen A.E."/>
            <person name="Hazlebeck D."/>
            <person name="Allen E.E."/>
        </authorList>
    </citation>
    <scope>NUCLEOTIDE SEQUENCE</scope>
    <source>
        <strain evidence="1">Hildebrandi</strain>
    </source>
</reference>
<gene>
    <name evidence="1" type="ORF">IV203_027845</name>
</gene>
<sequence length="246" mass="28692">MSRKSRSCRGKATGRPLTEYDTIKDAEDGASYIRQKFGHAMVPYLCPQCSLWHLAPPSTERSSEPFQKFTRESRNCYGKVSGKVLKEYESEREAVEAAKYVSEKYGNQMLSYKCKDCRKWHLSPADRQTEHSSWSCLCLDQNGSPKDCYQSQKDAELRAEILFEETRRKLNVYRCPKIRTIWHLTKKDPKDYVGRKSLKCCNKQGNFRMEYDCGEDAMLHAIEITKRYGKEVFPFECSECLKWHVG</sequence>
<dbReference type="AlphaFoldDB" id="A0A9K3LX47"/>
<accession>A0A9K3LX47</accession>
<keyword evidence="2" id="KW-1185">Reference proteome</keyword>
<comment type="caution">
    <text evidence="1">The sequence shown here is derived from an EMBL/GenBank/DDBJ whole genome shotgun (WGS) entry which is preliminary data.</text>
</comment>
<name>A0A9K3LX47_9STRA</name>
<evidence type="ECO:0000313" key="1">
    <source>
        <dbReference type="EMBL" id="KAG7370099.1"/>
    </source>
</evidence>
<organism evidence="1 2">
    <name type="scientific">Nitzschia inconspicua</name>
    <dbReference type="NCBI Taxonomy" id="303405"/>
    <lineage>
        <taxon>Eukaryota</taxon>
        <taxon>Sar</taxon>
        <taxon>Stramenopiles</taxon>
        <taxon>Ochrophyta</taxon>
        <taxon>Bacillariophyta</taxon>
        <taxon>Bacillariophyceae</taxon>
        <taxon>Bacillariophycidae</taxon>
        <taxon>Bacillariales</taxon>
        <taxon>Bacillariaceae</taxon>
        <taxon>Nitzschia</taxon>
    </lineage>
</organism>
<protein>
    <submittedName>
        <fullName evidence="1">Uncharacterized protein</fullName>
    </submittedName>
</protein>
<reference evidence="1" key="2">
    <citation type="submission" date="2021-04" db="EMBL/GenBank/DDBJ databases">
        <authorList>
            <person name="Podell S."/>
        </authorList>
    </citation>
    <scope>NUCLEOTIDE SEQUENCE</scope>
    <source>
        <strain evidence="1">Hildebrandi</strain>
    </source>
</reference>
<evidence type="ECO:0000313" key="2">
    <source>
        <dbReference type="Proteomes" id="UP000693970"/>
    </source>
</evidence>
<proteinExistence type="predicted"/>